<dbReference type="Proteomes" id="UP000011058">
    <property type="component" value="Plasmid pFAES01"/>
</dbReference>
<dbReference type="KEGG" id="fae:FAES_pFAES01076"/>
<keyword evidence="2" id="KW-0614">Plasmid</keyword>
<keyword evidence="3" id="KW-1185">Reference proteome</keyword>
<dbReference type="Pfam" id="PF18145">
    <property type="entry name" value="SAVED"/>
    <property type="match status" value="1"/>
</dbReference>
<name>I0KHG7_9BACT</name>
<dbReference type="PATRIC" id="fig|1166018.3.peg.5686"/>
<evidence type="ECO:0000313" key="2">
    <source>
        <dbReference type="EMBL" id="CCH03570.1"/>
    </source>
</evidence>
<proteinExistence type="predicted"/>
<protein>
    <recommendedName>
        <fullName evidence="1">SMODS-associated and fused to various effectors domain-containing protein</fullName>
    </recommendedName>
</protein>
<evidence type="ECO:0000313" key="3">
    <source>
        <dbReference type="Proteomes" id="UP000011058"/>
    </source>
</evidence>
<dbReference type="HOGENOM" id="CLU_061527_0_0_10"/>
<evidence type="ECO:0000259" key="1">
    <source>
        <dbReference type="Pfam" id="PF18145"/>
    </source>
</evidence>
<feature type="domain" description="SMODS-associated and fused to various effectors" evidence="1">
    <location>
        <begin position="221"/>
        <end position="412"/>
    </location>
</feature>
<dbReference type="NCBIfam" id="NF033611">
    <property type="entry name" value="SAVED"/>
    <property type="match status" value="1"/>
</dbReference>
<sequence length="413" mass="47093">MIHILRRDKVGCRWSRVIARLHLFLVISNCPYPLMAKSKTRKPIPLHVVRELWARSAGRCAFEGCNKVLWRDARTKRSSNRGYIAHIVAAEPNFKRGDPVRSPLLCQDYDNLMLLCDDCHDRIDGEHTWHEYTEVRLRQMKQCHEARIERLSAICDDQASEILLYGANIGQHGSPLAVNDCSLAMTPHFFPANASPISLGMVNSSIQDDQDLYWQVEQQNLEQQFRRKVHDRITSGEIRHLSVFGLAPQPLLIHLGTLLGDIVPSVIYQRHREPATWSWRELNNPVVFHVNPPEHDYATVALNLSLSATITADRIQAVLGPECAIWTLTHEQPHNDFLRTSNQLADFRNVLRRLLDAVKARHGQDTRLHIFPAMPAAMAIELGRVRMPKADVAFALYDQNHRTSGFTSALTIN</sequence>
<reference evidence="2 3" key="1">
    <citation type="journal article" date="2012" name="J. Bacteriol.">
        <title>Genome Sequence of Fibrella aestuarina BUZ 2T, a Filamentous Marine Bacterium.</title>
        <authorList>
            <person name="Filippini M."/>
            <person name="Qi W."/>
            <person name="Blom J."/>
            <person name="Goesmann A."/>
            <person name="Smits T.H."/>
            <person name="Bagheri H.C."/>
        </authorList>
    </citation>
    <scope>NUCLEOTIDE SEQUENCE [LARGE SCALE GENOMIC DNA]</scope>
    <source>
        <strain evidence="3">BUZ 2T</strain>
        <plasmid evidence="2 3">pFAES01</plasmid>
    </source>
</reference>
<organism evidence="2 3">
    <name type="scientific">Fibrella aestuarina BUZ 2</name>
    <dbReference type="NCBI Taxonomy" id="1166018"/>
    <lineage>
        <taxon>Bacteria</taxon>
        <taxon>Pseudomonadati</taxon>
        <taxon>Bacteroidota</taxon>
        <taxon>Cytophagia</taxon>
        <taxon>Cytophagales</taxon>
        <taxon>Spirosomataceae</taxon>
        <taxon>Fibrella</taxon>
    </lineage>
</organism>
<dbReference type="eggNOG" id="COG1403">
    <property type="taxonomic scope" value="Bacteria"/>
</dbReference>
<gene>
    <name evidence="2" type="ORF">FAES_pFAES01076</name>
</gene>
<geneLocation type="plasmid" evidence="2 3">
    <name>pFAES01</name>
</geneLocation>
<dbReference type="EMBL" id="HE796684">
    <property type="protein sequence ID" value="CCH03570.1"/>
    <property type="molecule type" value="Genomic_DNA"/>
</dbReference>
<accession>I0KHG7</accession>
<dbReference type="AlphaFoldDB" id="I0KHG7"/>
<dbReference type="InterPro" id="IPR040836">
    <property type="entry name" value="SAVED"/>
</dbReference>